<sequence length="308" mass="34199">MELFTRHIQLHYTQDPQQKPTIPHNFSTGPFHREIDPEQFDASSSSPIYTFGIYSRRIRPLIQTYKTLSICLRLRPPADWKSAPKQTIERWREKRLSWAEHIELLELQLEVASRGVVLPFFAAPTPQELAEERTRFAARVPSLEDSSGWSVRHEGLFILRLLGEVESYKDAWAPLLQHAEHLLEPGESSSIRSAPHATYTSEPPSTPPELPPFASAPSLSPSDCSPSSVGSLSAASFFDSSSISPDTSLDSNYLPDFLSASESARGRGPTDVDEGCKSSTPSQRGFASSFTTARAESSGEGRLVRRKN</sequence>
<gene>
    <name evidence="2" type="ORF">BCR35DRAFT_298504</name>
</gene>
<keyword evidence="3" id="KW-1185">Reference proteome</keyword>
<feature type="compositionally biased region" description="Basic and acidic residues" evidence="1">
    <location>
        <begin position="297"/>
        <end position="308"/>
    </location>
</feature>
<feature type="region of interest" description="Disordered" evidence="1">
    <location>
        <begin position="260"/>
        <end position="308"/>
    </location>
</feature>
<evidence type="ECO:0000313" key="3">
    <source>
        <dbReference type="Proteomes" id="UP000193467"/>
    </source>
</evidence>
<dbReference type="EMBL" id="MCGR01000001">
    <property type="protein sequence ID" value="ORY92904.1"/>
    <property type="molecule type" value="Genomic_DNA"/>
</dbReference>
<comment type="caution">
    <text evidence="2">The sequence shown here is derived from an EMBL/GenBank/DDBJ whole genome shotgun (WGS) entry which is preliminary data.</text>
</comment>
<feature type="region of interest" description="Disordered" evidence="1">
    <location>
        <begin position="186"/>
        <end position="225"/>
    </location>
</feature>
<reference evidence="2 3" key="1">
    <citation type="submission" date="2016-07" db="EMBL/GenBank/DDBJ databases">
        <title>Pervasive Adenine N6-methylation of Active Genes in Fungi.</title>
        <authorList>
            <consortium name="DOE Joint Genome Institute"/>
            <person name="Mondo S.J."/>
            <person name="Dannebaum R.O."/>
            <person name="Kuo R.C."/>
            <person name="Labutti K."/>
            <person name="Haridas S."/>
            <person name="Kuo A."/>
            <person name="Salamov A."/>
            <person name="Ahrendt S.R."/>
            <person name="Lipzen A."/>
            <person name="Sullivan W."/>
            <person name="Andreopoulos W.B."/>
            <person name="Clum A."/>
            <person name="Lindquist E."/>
            <person name="Daum C."/>
            <person name="Ramamoorthy G.K."/>
            <person name="Gryganskyi A."/>
            <person name="Culley D."/>
            <person name="Magnuson J.K."/>
            <person name="James T.Y."/>
            <person name="O'Malley M.A."/>
            <person name="Stajich J.E."/>
            <person name="Spatafora J.W."/>
            <person name="Visel A."/>
            <person name="Grigoriev I.V."/>
        </authorList>
    </citation>
    <scope>NUCLEOTIDE SEQUENCE [LARGE SCALE GENOMIC DNA]</scope>
    <source>
        <strain evidence="2 3">62-1032</strain>
    </source>
</reference>
<proteinExistence type="predicted"/>
<organism evidence="2 3">
    <name type="scientific">Leucosporidium creatinivorum</name>
    <dbReference type="NCBI Taxonomy" id="106004"/>
    <lineage>
        <taxon>Eukaryota</taxon>
        <taxon>Fungi</taxon>
        <taxon>Dikarya</taxon>
        <taxon>Basidiomycota</taxon>
        <taxon>Pucciniomycotina</taxon>
        <taxon>Microbotryomycetes</taxon>
        <taxon>Leucosporidiales</taxon>
        <taxon>Leucosporidium</taxon>
    </lineage>
</organism>
<protein>
    <submittedName>
        <fullName evidence="2">Uncharacterized protein</fullName>
    </submittedName>
</protein>
<accession>A0A1Y2G4N6</accession>
<name>A0A1Y2G4N6_9BASI</name>
<evidence type="ECO:0000256" key="1">
    <source>
        <dbReference type="SAM" id="MobiDB-lite"/>
    </source>
</evidence>
<dbReference type="Proteomes" id="UP000193467">
    <property type="component" value="Unassembled WGS sequence"/>
</dbReference>
<feature type="compositionally biased region" description="Basic and acidic residues" evidence="1">
    <location>
        <begin position="264"/>
        <end position="276"/>
    </location>
</feature>
<dbReference type="InParanoid" id="A0A1Y2G4N6"/>
<feature type="compositionally biased region" description="Low complexity" evidence="1">
    <location>
        <begin position="212"/>
        <end position="225"/>
    </location>
</feature>
<dbReference type="AlphaFoldDB" id="A0A1Y2G4N6"/>
<evidence type="ECO:0000313" key="2">
    <source>
        <dbReference type="EMBL" id="ORY92904.1"/>
    </source>
</evidence>
<feature type="compositionally biased region" description="Polar residues" evidence="1">
    <location>
        <begin position="277"/>
        <end position="295"/>
    </location>
</feature>